<dbReference type="PROSITE" id="PS50086">
    <property type="entry name" value="TBC_RABGAP"/>
    <property type="match status" value="1"/>
</dbReference>
<evidence type="ECO:0000313" key="4">
    <source>
        <dbReference type="EMBL" id="OAD70448.1"/>
    </source>
</evidence>
<keyword evidence="1" id="KW-0343">GTPase activation</keyword>
<dbReference type="OrthoDB" id="206700at2759"/>
<dbReference type="InterPro" id="IPR000195">
    <property type="entry name" value="Rab-GAP-TBC_dom"/>
</dbReference>
<feature type="domain" description="Rab-GAP TBC" evidence="3">
    <location>
        <begin position="55"/>
        <end position="247"/>
    </location>
</feature>
<dbReference type="RefSeq" id="XP_018288488.1">
    <property type="nucleotide sequence ID" value="XM_018439436.1"/>
</dbReference>
<dbReference type="InParanoid" id="A0A167LH56"/>
<dbReference type="GO" id="GO:0005789">
    <property type="term" value="C:endoplasmic reticulum membrane"/>
    <property type="evidence" value="ECO:0007669"/>
    <property type="project" value="TreeGrafter"/>
</dbReference>
<dbReference type="InterPro" id="IPR035969">
    <property type="entry name" value="Rab-GAP_TBC_sf"/>
</dbReference>
<dbReference type="AlphaFoldDB" id="A0A167LH56"/>
<dbReference type="PANTHER" id="PTHR20913:SF7">
    <property type="entry name" value="RE60063P"/>
    <property type="match status" value="1"/>
</dbReference>
<name>A0A167LH56_PHYB8</name>
<keyword evidence="2" id="KW-1133">Transmembrane helix</keyword>
<dbReference type="SMART" id="SM00164">
    <property type="entry name" value="TBC"/>
    <property type="match status" value="1"/>
</dbReference>
<dbReference type="SUPFAM" id="SSF47923">
    <property type="entry name" value="Ypt/Rab-GAP domain of gyp1p"/>
    <property type="match status" value="2"/>
</dbReference>
<dbReference type="Gene3D" id="1.10.8.1310">
    <property type="match status" value="1"/>
</dbReference>
<dbReference type="PANTHER" id="PTHR20913">
    <property type="entry name" value="TBC1 DOMAIN FAMILY MEMBER 20/GTPASE"/>
    <property type="match status" value="1"/>
</dbReference>
<reference evidence="5" key="1">
    <citation type="submission" date="2015-06" db="EMBL/GenBank/DDBJ databases">
        <title>Expansion of signal transduction pathways in fungi by whole-genome duplication.</title>
        <authorList>
            <consortium name="DOE Joint Genome Institute"/>
            <person name="Corrochano L.M."/>
            <person name="Kuo A."/>
            <person name="Marcet-Houben M."/>
            <person name="Polaino S."/>
            <person name="Salamov A."/>
            <person name="Villalobos J.M."/>
            <person name="Alvarez M.I."/>
            <person name="Avalos J."/>
            <person name="Benito E.P."/>
            <person name="Benoit I."/>
            <person name="Burger G."/>
            <person name="Camino L.P."/>
            <person name="Canovas D."/>
            <person name="Cerda-Olmedo E."/>
            <person name="Cheng J.-F."/>
            <person name="Dominguez A."/>
            <person name="Elias M."/>
            <person name="Eslava A.P."/>
            <person name="Glaser F."/>
            <person name="Grimwood J."/>
            <person name="Gutierrez G."/>
            <person name="Heitman J."/>
            <person name="Henrissat B."/>
            <person name="Iturriaga E.A."/>
            <person name="Lang B.F."/>
            <person name="Lavin J.L."/>
            <person name="Lee S."/>
            <person name="Li W."/>
            <person name="Lindquist E."/>
            <person name="Lopez-Garcia S."/>
            <person name="Luque E.M."/>
            <person name="Marcos A.T."/>
            <person name="Martin J."/>
            <person name="McCluskey K."/>
            <person name="Medina H.R."/>
            <person name="Miralles-Duran A."/>
            <person name="Miyazaki A."/>
            <person name="Munoz-Torres E."/>
            <person name="Oguiza J.A."/>
            <person name="Ohm R."/>
            <person name="Olmedo M."/>
            <person name="Orejas M."/>
            <person name="Ortiz-Castellanos L."/>
            <person name="Pisabarro A.G."/>
            <person name="Rodriguez-Romero J."/>
            <person name="Ruiz-Herrera J."/>
            <person name="Ruiz-Vazquez R."/>
            <person name="Sanz C."/>
            <person name="Schackwitz W."/>
            <person name="Schmutz J."/>
            <person name="Shahriari M."/>
            <person name="Shelest E."/>
            <person name="Silva-Franco F."/>
            <person name="Soanes D."/>
            <person name="Syed K."/>
            <person name="Tagua V.G."/>
            <person name="Talbot N.J."/>
            <person name="Thon M."/>
            <person name="De vries R.P."/>
            <person name="Wiebenga A."/>
            <person name="Yadav J.S."/>
            <person name="Braun E.L."/>
            <person name="Baker S."/>
            <person name="Garre V."/>
            <person name="Horwitz B."/>
            <person name="Torres-Martinez S."/>
            <person name="Idnurm A."/>
            <person name="Herrera-Estrella A."/>
            <person name="Gabaldon T."/>
            <person name="Grigoriev I.V."/>
        </authorList>
    </citation>
    <scope>NUCLEOTIDE SEQUENCE [LARGE SCALE GENOMIC DNA]</scope>
    <source>
        <strain evidence="5">NRRL 1555(-)</strain>
    </source>
</reference>
<organism evidence="4 5">
    <name type="scientific">Phycomyces blakesleeanus (strain ATCC 8743b / DSM 1359 / FGSC 10004 / NBRC 33097 / NRRL 1555)</name>
    <dbReference type="NCBI Taxonomy" id="763407"/>
    <lineage>
        <taxon>Eukaryota</taxon>
        <taxon>Fungi</taxon>
        <taxon>Fungi incertae sedis</taxon>
        <taxon>Mucoromycota</taxon>
        <taxon>Mucoromycotina</taxon>
        <taxon>Mucoromycetes</taxon>
        <taxon>Mucorales</taxon>
        <taxon>Phycomycetaceae</taxon>
        <taxon>Phycomyces</taxon>
    </lineage>
</organism>
<evidence type="ECO:0000256" key="1">
    <source>
        <dbReference type="ARBA" id="ARBA00022468"/>
    </source>
</evidence>
<dbReference type="Gene3D" id="1.10.472.80">
    <property type="entry name" value="Ypt/Rab-GAP domain of gyp1p, domain 3"/>
    <property type="match status" value="1"/>
</dbReference>
<dbReference type="Pfam" id="PF00566">
    <property type="entry name" value="RabGAP-TBC"/>
    <property type="match status" value="1"/>
</dbReference>
<dbReference type="GO" id="GO:0006888">
    <property type="term" value="P:endoplasmic reticulum to Golgi vesicle-mediated transport"/>
    <property type="evidence" value="ECO:0007669"/>
    <property type="project" value="TreeGrafter"/>
</dbReference>
<dbReference type="GeneID" id="29000342"/>
<keyword evidence="2" id="KW-0472">Membrane</keyword>
<keyword evidence="2" id="KW-0812">Transmembrane</keyword>
<gene>
    <name evidence="4" type="ORF">PHYBLDRAFT_187918</name>
</gene>
<keyword evidence="5" id="KW-1185">Reference proteome</keyword>
<dbReference type="InterPro" id="IPR045913">
    <property type="entry name" value="TBC20/Gyp8-like"/>
</dbReference>
<sequence>MPKRHRASQMRNRKFLDPKKLAFENQKFKRIFKINEGLRSHNLELLRECGRKEGFVNDAMRRRVWPVLLRCEETIGEPLEILTNTHKDESQVALDVPRSVNRYPPNIDDERRKALQDDLKLVILHVLRSCPSLHYYQGFHDVCTVFLLLFGVNKAIVLVEKLAIYFLRYPLLQRNNNAMLVELGPVLEELSLVDSLIMSEDEELAAFIKKSDIVPFYALSWVITWCSHDLDDLDKITRLFDFFLCSNPLMPVYFTAAVVLSRRSEILRLECEFSTVHGFLTKLPQDIDVERLIGSAIEIEGRYPPIALQYKSGIGLATISTVNTYDDLWISLDTATIIKEGEVKVDPAVLAAESEAQAKAALEIPHNERTRLPIPTKTTQIQGKDDEFKHHSEFVLDKLRRLSRQDVFMMAAISAGVGTLAFLISQDILREWILF</sequence>
<evidence type="ECO:0000259" key="3">
    <source>
        <dbReference type="PROSITE" id="PS50086"/>
    </source>
</evidence>
<evidence type="ECO:0000256" key="2">
    <source>
        <dbReference type="SAM" id="Phobius"/>
    </source>
</evidence>
<dbReference type="EMBL" id="KV440988">
    <property type="protein sequence ID" value="OAD70448.1"/>
    <property type="molecule type" value="Genomic_DNA"/>
</dbReference>
<accession>A0A167LH56</accession>
<dbReference type="STRING" id="763407.A0A167LH56"/>
<proteinExistence type="predicted"/>
<protein>
    <recommendedName>
        <fullName evidence="3">Rab-GAP TBC domain-containing protein</fullName>
    </recommendedName>
</protein>
<dbReference type="Proteomes" id="UP000077315">
    <property type="component" value="Unassembled WGS sequence"/>
</dbReference>
<dbReference type="GO" id="GO:0005096">
    <property type="term" value="F:GTPase activator activity"/>
    <property type="evidence" value="ECO:0007669"/>
    <property type="project" value="UniProtKB-KW"/>
</dbReference>
<dbReference type="VEuPathDB" id="FungiDB:PHYBLDRAFT_187918"/>
<feature type="transmembrane region" description="Helical" evidence="2">
    <location>
        <begin position="407"/>
        <end position="425"/>
    </location>
</feature>
<dbReference type="FunCoup" id="A0A167LH56">
    <property type="interactions" value="337"/>
</dbReference>
<evidence type="ECO:0000313" key="5">
    <source>
        <dbReference type="Proteomes" id="UP000077315"/>
    </source>
</evidence>